<keyword evidence="1" id="KW-0472">Membrane</keyword>
<gene>
    <name evidence="2" type="ORF">BAAM0483_06910</name>
</gene>
<evidence type="ECO:0000256" key="1">
    <source>
        <dbReference type="SAM" id="Phobius"/>
    </source>
</evidence>
<dbReference type="AlphaFoldDB" id="A0AB34T7U0"/>
<evidence type="ECO:0000313" key="2">
    <source>
        <dbReference type="EMBL" id="KOA48843.1"/>
    </source>
</evidence>
<sequence>MLTLQDYPFDHWMISEMAIGFGIFLLFSRKQFYSKTINILAGSAFGVYLIHTYPNMGDLFTSFAPTAKVYSNPWAIVIAFLYILTLFAFCLILDLLCQGLFAITVNRQRGRGFEKFYTFIKHAIRSKYNDAN</sequence>
<feature type="transmembrane region" description="Helical" evidence="1">
    <location>
        <begin position="12"/>
        <end position="29"/>
    </location>
</feature>
<protein>
    <submittedName>
        <fullName evidence="2">Uncharacterized protein</fullName>
    </submittedName>
</protein>
<name>A0AB34T7U0_9BIFI</name>
<proteinExistence type="predicted"/>
<accession>A0AB34T7U0</accession>
<keyword evidence="1" id="KW-0812">Transmembrane</keyword>
<comment type="caution">
    <text evidence="2">The sequence shown here is derived from an EMBL/GenBank/DDBJ whole genome shotgun (WGS) entry which is preliminary data.</text>
</comment>
<feature type="transmembrane region" description="Helical" evidence="1">
    <location>
        <begin position="74"/>
        <end position="103"/>
    </location>
</feature>
<dbReference type="EMBL" id="AWFK01000011">
    <property type="protein sequence ID" value="KOA48843.1"/>
    <property type="molecule type" value="Genomic_DNA"/>
</dbReference>
<evidence type="ECO:0000313" key="3">
    <source>
        <dbReference type="Proteomes" id="UP000037239"/>
    </source>
</evidence>
<reference evidence="2 3" key="1">
    <citation type="journal article" date="2015" name="Int J Genomics">
        <title>Comparative Genomics Revealed Genetic Diversity and Species/Strain-Level Differences in Carbohydrate Metabolism of Three Probiotic Bifidobacterial Species.</title>
        <authorList>
            <person name="Odamaki T."/>
            <person name="Horigome A."/>
            <person name="Sugahara H."/>
            <person name="Hashikura N."/>
            <person name="Minami J."/>
            <person name="Xiao J.Z."/>
            <person name="Abe F."/>
        </authorList>
    </citation>
    <scope>NUCLEOTIDE SEQUENCE [LARGE SCALE GENOMIC DNA]</scope>
    <source>
        <strain evidence="2 3">MCC 0483</strain>
    </source>
</reference>
<keyword evidence="1" id="KW-1133">Transmembrane helix</keyword>
<organism evidence="2 3">
    <name type="scientific">Bifidobacterium animalis subsp. animalis MCC 0483</name>
    <dbReference type="NCBI Taxonomy" id="1365955"/>
    <lineage>
        <taxon>Bacteria</taxon>
        <taxon>Bacillati</taxon>
        <taxon>Actinomycetota</taxon>
        <taxon>Actinomycetes</taxon>
        <taxon>Bifidobacteriales</taxon>
        <taxon>Bifidobacteriaceae</taxon>
        <taxon>Bifidobacterium</taxon>
    </lineage>
</organism>
<feature type="transmembrane region" description="Helical" evidence="1">
    <location>
        <begin position="36"/>
        <end position="54"/>
    </location>
</feature>
<dbReference type="Proteomes" id="UP000037239">
    <property type="component" value="Unassembled WGS sequence"/>
</dbReference>